<feature type="transmembrane region" description="Helical" evidence="1">
    <location>
        <begin position="47"/>
        <end position="71"/>
    </location>
</feature>
<evidence type="ECO:0000256" key="1">
    <source>
        <dbReference type="SAM" id="Phobius"/>
    </source>
</evidence>
<gene>
    <name evidence="2" type="ORF">C8P66_10855</name>
</gene>
<reference evidence="2 3" key="1">
    <citation type="submission" date="2018-06" db="EMBL/GenBank/DDBJ databases">
        <title>Genomic Encyclopedia of Archaeal and Bacterial Type Strains, Phase II (KMG-II): from individual species to whole genera.</title>
        <authorList>
            <person name="Goeker M."/>
        </authorList>
    </citation>
    <scope>NUCLEOTIDE SEQUENCE [LARGE SCALE GENOMIC DNA]</scope>
    <source>
        <strain evidence="2 3">DSM 24525</strain>
    </source>
</reference>
<keyword evidence="1" id="KW-0472">Membrane</keyword>
<proteinExistence type="predicted"/>
<keyword evidence="1" id="KW-1133">Transmembrane helix</keyword>
<keyword evidence="1" id="KW-0812">Transmembrane</keyword>
<evidence type="ECO:0000313" key="3">
    <source>
        <dbReference type="Proteomes" id="UP000249688"/>
    </source>
</evidence>
<dbReference type="Proteomes" id="UP000249688">
    <property type="component" value="Unassembled WGS sequence"/>
</dbReference>
<dbReference type="AlphaFoldDB" id="A0A2W7J525"/>
<keyword evidence="3" id="KW-1185">Reference proteome</keyword>
<protein>
    <submittedName>
        <fullName evidence="2">Uncharacterized protein</fullName>
    </submittedName>
</protein>
<dbReference type="EMBL" id="QKYU01000008">
    <property type="protein sequence ID" value="PZW46776.1"/>
    <property type="molecule type" value="Genomic_DNA"/>
</dbReference>
<name>A0A2W7J525_9PROT</name>
<evidence type="ECO:0000313" key="2">
    <source>
        <dbReference type="EMBL" id="PZW46776.1"/>
    </source>
</evidence>
<comment type="caution">
    <text evidence="2">The sequence shown here is derived from an EMBL/GenBank/DDBJ whole genome shotgun (WGS) entry which is preliminary data.</text>
</comment>
<organism evidence="2 3">
    <name type="scientific">Humitalea rosea</name>
    <dbReference type="NCBI Taxonomy" id="990373"/>
    <lineage>
        <taxon>Bacteria</taxon>
        <taxon>Pseudomonadati</taxon>
        <taxon>Pseudomonadota</taxon>
        <taxon>Alphaproteobacteria</taxon>
        <taxon>Acetobacterales</taxon>
        <taxon>Roseomonadaceae</taxon>
        <taxon>Humitalea</taxon>
    </lineage>
</organism>
<sequence>MHDVGTTKTLPGDVHRTGAVVWEKMRRMTSDQGPDEPTPSRRFTWPAAALLILVLCILAWLLIGAITWWFLH</sequence>
<accession>A0A2W7J525</accession>